<dbReference type="Proteomes" id="UP000249645">
    <property type="component" value="Unassembled WGS sequence"/>
</dbReference>
<comment type="caution">
    <text evidence="1">The sequence shown here is derived from an EMBL/GenBank/DDBJ whole genome shotgun (WGS) entry which is preliminary data.</text>
</comment>
<evidence type="ECO:0000313" key="1">
    <source>
        <dbReference type="EMBL" id="PZP51396.1"/>
    </source>
</evidence>
<proteinExistence type="predicted"/>
<accession>A0A2W5H013</accession>
<evidence type="ECO:0000313" key="2">
    <source>
        <dbReference type="Proteomes" id="UP000249645"/>
    </source>
</evidence>
<reference evidence="1 2" key="1">
    <citation type="submission" date="2017-11" db="EMBL/GenBank/DDBJ databases">
        <title>Infants hospitalized years apart are colonized by the same room-sourced microbial strains.</title>
        <authorList>
            <person name="Brooks B."/>
            <person name="Olm M.R."/>
            <person name="Firek B.A."/>
            <person name="Baker R."/>
            <person name="Thomas B.C."/>
            <person name="Morowitz M.J."/>
            <person name="Banfield J.F."/>
        </authorList>
    </citation>
    <scope>NUCLEOTIDE SEQUENCE [LARGE SCALE GENOMIC DNA]</scope>
    <source>
        <strain evidence="1">S2_009_000_R2_76</strain>
    </source>
</reference>
<gene>
    <name evidence="1" type="ORF">DI598_03300</name>
</gene>
<sequence length="110" mass="12378">MAQRNFSPEDIAKMKEKRKTTLVDSLGVTSEIADSVLSIEQSSRAKMMDLRKGGASREDMRTQMQAITEQRNADVKKILSADAYTKYVSMEANSRKQMMNRMGGGRPNKD</sequence>
<protein>
    <submittedName>
        <fullName evidence="1">Uncharacterized protein</fullName>
    </submittedName>
</protein>
<dbReference type="EMBL" id="QFOI01000032">
    <property type="protein sequence ID" value="PZP51396.1"/>
    <property type="molecule type" value="Genomic_DNA"/>
</dbReference>
<organism evidence="1 2">
    <name type="scientific">Pseudopedobacter saltans</name>
    <dbReference type="NCBI Taxonomy" id="151895"/>
    <lineage>
        <taxon>Bacteria</taxon>
        <taxon>Pseudomonadati</taxon>
        <taxon>Bacteroidota</taxon>
        <taxon>Sphingobacteriia</taxon>
        <taxon>Sphingobacteriales</taxon>
        <taxon>Sphingobacteriaceae</taxon>
        <taxon>Pseudopedobacter</taxon>
    </lineage>
</organism>
<dbReference type="AlphaFoldDB" id="A0A2W5H013"/>
<name>A0A2W5H013_9SPHI</name>